<reference evidence="2" key="1">
    <citation type="submission" date="2018-10" db="EMBL/GenBank/DDBJ databases">
        <title>First Description of Arginine Catabolic Mobile Element (ACME) Type VI Harboring the kdp Operon Only in Staphylococcus epidermidis Using Short and Long Read Whole Genome Sequencing: Further Evidence of ACME Diversity.</title>
        <authorList>
            <person name="McManus B.A."/>
            <person name="O'Connor A.M."/>
            <person name="Egan S."/>
            <person name="Flanagan P.R."/>
            <person name="Coleman D.C."/>
        </authorList>
    </citation>
    <scope>NUCLEOTIDE SEQUENCE</scope>
    <source>
        <strain evidence="2">300OR1</strain>
    </source>
</reference>
<name>A0A482KBF4_STAEP</name>
<feature type="compositionally biased region" description="Basic residues" evidence="1">
    <location>
        <begin position="62"/>
        <end position="85"/>
    </location>
</feature>
<dbReference type="Pfam" id="PF11208">
    <property type="entry name" value="DUF2992"/>
    <property type="match status" value="1"/>
</dbReference>
<dbReference type="InterPro" id="IPR016787">
    <property type="entry name" value="UCP021328"/>
</dbReference>
<feature type="compositionally biased region" description="Basic residues" evidence="1">
    <location>
        <begin position="118"/>
        <end position="135"/>
    </location>
</feature>
<dbReference type="PIRSF" id="PIRSF021328">
    <property type="entry name" value="UCP021328"/>
    <property type="match status" value="1"/>
</dbReference>
<evidence type="ECO:0000256" key="1">
    <source>
        <dbReference type="SAM" id="MobiDB-lite"/>
    </source>
</evidence>
<dbReference type="RefSeq" id="WP_162151971.1">
    <property type="nucleotide sequence ID" value="NZ_JADPYO010000053.1"/>
</dbReference>
<dbReference type="AlphaFoldDB" id="A0A482KBF4"/>
<feature type="region of interest" description="Disordered" evidence="1">
    <location>
        <begin position="56"/>
        <end position="135"/>
    </location>
</feature>
<organism evidence="2">
    <name type="scientific">Staphylococcus epidermidis</name>
    <dbReference type="NCBI Taxonomy" id="1282"/>
    <lineage>
        <taxon>Bacteria</taxon>
        <taxon>Bacillati</taxon>
        <taxon>Bacillota</taxon>
        <taxon>Bacilli</taxon>
        <taxon>Bacillales</taxon>
        <taxon>Staphylococcaceae</taxon>
        <taxon>Staphylococcus</taxon>
    </lineage>
</organism>
<sequence length="135" mass="16009">MKLTIFHDGQFFVGLIEYKQQQKSFFVKYVFGTEPDSETIFKFINQRLLKLIDNSKASTKTKTSKNKINPKKLQRKVAKEQKKHPITTQSQQALKKEQELKRKLSKKKNKLQKEADKKRKRKIKVIKAKEKHKGH</sequence>
<evidence type="ECO:0008006" key="3">
    <source>
        <dbReference type="Google" id="ProtNLM"/>
    </source>
</evidence>
<protein>
    <recommendedName>
        <fullName evidence="3">DUF2992 family protein</fullName>
    </recommendedName>
</protein>
<proteinExistence type="predicted"/>
<accession>A0A482KBF4</accession>
<dbReference type="EMBL" id="MK078515">
    <property type="protein sequence ID" value="QBP79277.1"/>
    <property type="molecule type" value="Genomic_DNA"/>
</dbReference>
<evidence type="ECO:0000313" key="2">
    <source>
        <dbReference type="EMBL" id="QBP79277.1"/>
    </source>
</evidence>